<sequence>MNYTHWKSAWLTLFLAIFTLATHAQLINPVHFSVQQKQISPTEVDLVFTGKIDAGWHVYSTGLPSDGPISASLAVDKAVGVQKVGKLQARGKEINTFDKLFEMNLRYFEHAVTFVQKFKITGKTYDVKGYLEYGACNDQNCLPPTQVDYHIKGNGPAEAPEATDVAATALASQAKADSVGKVGIPDSAKTDTTQMAASSSDVKAELWKPVVKELKILNGDTLSRSWFYIFLMGFVGGLLALFTPCVWPIIPMTVSFFLKRAGDRSRGVFDAVLYGVSIIVIYLSLGLIITGLFGASSLNTLATDAGFNIFFFLMLVVFALSFFGWFELTLPASWTNSVDSKASRTSGLLSIFLMAFTLALVSFSCTGPIIGFLLVEVSNAENILGPAIGMFGFALALALPFTLFALFPTWLKKVPKSGGWMNIIKVSLGFIELAFSLKFFSTADMAYGWHLLDREVFLSLWIVIFGLLGLYLIGKLKFPHDDPSSHAMPVPCIMLGLVSLAFSVYMIPGLWGAPLKAVSAFAPPMMTQDFNLYHNEVRAQYTNYEEGMAAAAAQRKPVLIDFTGFGCTNCREMEAAVWTNPLVADKLKNDYVLISLYVDDRKPLAEPMEVVENGKKRTLRTVGEKWSYLQRSKFGANVQPFYVLLDTKGMPLTKSYSYDKNVSHYLDFLNKGLDEARKKEK</sequence>
<keyword evidence="2" id="KW-1003">Cell membrane</keyword>
<dbReference type="InterPro" id="IPR003834">
    <property type="entry name" value="Cyt_c_assmbl_TM_dom"/>
</dbReference>
<keyword evidence="8" id="KW-0732">Signal</keyword>
<feature type="transmembrane region" description="Helical" evidence="7">
    <location>
        <begin position="347"/>
        <end position="375"/>
    </location>
</feature>
<dbReference type="PANTHER" id="PTHR32234">
    <property type="entry name" value="THIOL:DISULFIDE INTERCHANGE PROTEIN DSBD"/>
    <property type="match status" value="1"/>
</dbReference>
<gene>
    <name evidence="10" type="ORF">GTC17253_18160</name>
</gene>
<dbReference type="EMBL" id="AP035785">
    <property type="protein sequence ID" value="BFO71850.1"/>
    <property type="molecule type" value="Genomic_DNA"/>
</dbReference>
<dbReference type="Pfam" id="PF11412">
    <property type="entry name" value="DsbD_N"/>
    <property type="match status" value="1"/>
</dbReference>
<keyword evidence="4" id="KW-0201">Cytochrome c-type biogenesis</keyword>
<evidence type="ECO:0000259" key="9">
    <source>
        <dbReference type="PROSITE" id="PS51352"/>
    </source>
</evidence>
<proteinExistence type="predicted"/>
<dbReference type="Pfam" id="PF02683">
    <property type="entry name" value="DsbD_TM"/>
    <property type="match status" value="1"/>
</dbReference>
<evidence type="ECO:0000256" key="8">
    <source>
        <dbReference type="SAM" id="SignalP"/>
    </source>
</evidence>
<evidence type="ECO:0000256" key="1">
    <source>
        <dbReference type="ARBA" id="ARBA00004651"/>
    </source>
</evidence>
<organism evidence="10">
    <name type="scientific">Prevotella sp. GTC17253</name>
    <dbReference type="NCBI Taxonomy" id="3236793"/>
    <lineage>
        <taxon>Bacteria</taxon>
        <taxon>Pseudomonadati</taxon>
        <taxon>Bacteroidota</taxon>
        <taxon>Bacteroidia</taxon>
        <taxon>Bacteroidales</taxon>
        <taxon>Prevotellaceae</taxon>
        <taxon>Prevotella</taxon>
    </lineage>
</organism>
<accession>A0AB33J0N5</accession>
<feature type="chain" id="PRO_5044263458" evidence="8">
    <location>
        <begin position="25"/>
        <end position="681"/>
    </location>
</feature>
<dbReference type="PANTHER" id="PTHR32234:SF0">
    <property type="entry name" value="THIOL:DISULFIDE INTERCHANGE PROTEIN DSBD"/>
    <property type="match status" value="1"/>
</dbReference>
<evidence type="ECO:0000313" key="10">
    <source>
        <dbReference type="EMBL" id="BFO71850.1"/>
    </source>
</evidence>
<dbReference type="GO" id="GO:0005886">
    <property type="term" value="C:plasma membrane"/>
    <property type="evidence" value="ECO:0007669"/>
    <property type="project" value="UniProtKB-SubCell"/>
</dbReference>
<feature type="transmembrane region" description="Helical" evidence="7">
    <location>
        <begin position="226"/>
        <end position="250"/>
    </location>
</feature>
<keyword evidence="6 7" id="KW-0472">Membrane</keyword>
<feature type="transmembrane region" description="Helical" evidence="7">
    <location>
        <begin position="456"/>
        <end position="474"/>
    </location>
</feature>
<dbReference type="SUPFAM" id="SSF52833">
    <property type="entry name" value="Thioredoxin-like"/>
    <property type="match status" value="1"/>
</dbReference>
<keyword evidence="3 7" id="KW-0812">Transmembrane</keyword>
<feature type="transmembrane region" description="Helical" evidence="7">
    <location>
        <begin position="271"/>
        <end position="293"/>
    </location>
</feature>
<dbReference type="Gene3D" id="3.40.30.10">
    <property type="entry name" value="Glutaredoxin"/>
    <property type="match status" value="1"/>
</dbReference>
<feature type="transmembrane region" description="Helical" evidence="7">
    <location>
        <begin position="387"/>
        <end position="411"/>
    </location>
</feature>
<evidence type="ECO:0000256" key="3">
    <source>
        <dbReference type="ARBA" id="ARBA00022692"/>
    </source>
</evidence>
<dbReference type="GO" id="GO:0015035">
    <property type="term" value="F:protein-disulfide reductase activity"/>
    <property type="evidence" value="ECO:0007669"/>
    <property type="project" value="TreeGrafter"/>
</dbReference>
<feature type="domain" description="Thioredoxin" evidence="9">
    <location>
        <begin position="516"/>
        <end position="678"/>
    </location>
</feature>
<evidence type="ECO:0000256" key="7">
    <source>
        <dbReference type="SAM" id="Phobius"/>
    </source>
</evidence>
<protein>
    <submittedName>
        <fullName evidence="10">Cytochrome c biogenesis protein CcdA</fullName>
    </submittedName>
</protein>
<dbReference type="GO" id="GO:0017004">
    <property type="term" value="P:cytochrome complex assembly"/>
    <property type="evidence" value="ECO:0007669"/>
    <property type="project" value="UniProtKB-KW"/>
</dbReference>
<dbReference type="Pfam" id="PF13899">
    <property type="entry name" value="Thioredoxin_7"/>
    <property type="match status" value="1"/>
</dbReference>
<evidence type="ECO:0000256" key="2">
    <source>
        <dbReference type="ARBA" id="ARBA00022475"/>
    </source>
</evidence>
<dbReference type="GO" id="GO:0045454">
    <property type="term" value="P:cell redox homeostasis"/>
    <property type="evidence" value="ECO:0007669"/>
    <property type="project" value="TreeGrafter"/>
</dbReference>
<feature type="transmembrane region" description="Helical" evidence="7">
    <location>
        <begin position="305"/>
        <end position="326"/>
    </location>
</feature>
<dbReference type="PROSITE" id="PS51352">
    <property type="entry name" value="THIOREDOXIN_2"/>
    <property type="match status" value="1"/>
</dbReference>
<feature type="transmembrane region" description="Helical" evidence="7">
    <location>
        <begin position="423"/>
        <end position="441"/>
    </location>
</feature>
<dbReference type="AlphaFoldDB" id="A0AB33J0N5"/>
<evidence type="ECO:0000256" key="4">
    <source>
        <dbReference type="ARBA" id="ARBA00022748"/>
    </source>
</evidence>
<evidence type="ECO:0000256" key="6">
    <source>
        <dbReference type="ARBA" id="ARBA00023136"/>
    </source>
</evidence>
<dbReference type="InterPro" id="IPR013766">
    <property type="entry name" value="Thioredoxin_domain"/>
</dbReference>
<reference evidence="10" key="1">
    <citation type="submission" date="2024-07" db="EMBL/GenBank/DDBJ databases">
        <title>Complete genome sequence of Prevotella sp. YM-2024 GTC17253.</title>
        <authorList>
            <person name="Hayashi M."/>
            <person name="Muto Y."/>
            <person name="Tanaka K."/>
            <person name="Niwa H."/>
        </authorList>
    </citation>
    <scope>NUCLEOTIDE SEQUENCE</scope>
    <source>
        <strain evidence="10">GTC17253</strain>
    </source>
</reference>
<name>A0AB33J0N5_9BACT</name>
<keyword evidence="5 7" id="KW-1133">Transmembrane helix</keyword>
<evidence type="ECO:0000256" key="5">
    <source>
        <dbReference type="ARBA" id="ARBA00022989"/>
    </source>
</evidence>
<feature type="transmembrane region" description="Helical" evidence="7">
    <location>
        <begin position="486"/>
        <end position="511"/>
    </location>
</feature>
<feature type="signal peptide" evidence="8">
    <location>
        <begin position="1"/>
        <end position="24"/>
    </location>
</feature>
<dbReference type="InterPro" id="IPR028250">
    <property type="entry name" value="DsbDN"/>
</dbReference>
<dbReference type="InterPro" id="IPR036249">
    <property type="entry name" value="Thioredoxin-like_sf"/>
</dbReference>
<comment type="subcellular location">
    <subcellularLocation>
        <location evidence="1">Cell membrane</location>
        <topology evidence="1">Multi-pass membrane protein</topology>
    </subcellularLocation>
</comment>